<dbReference type="RefSeq" id="WP_209513820.1">
    <property type="nucleotide sequence ID" value="NZ_JAGIOH010000001.1"/>
</dbReference>
<accession>A0ABS4XXL2</accession>
<evidence type="ECO:0000313" key="2">
    <source>
        <dbReference type="Proteomes" id="UP001519291"/>
    </source>
</evidence>
<dbReference type="GeneID" id="91567602"/>
<protein>
    <submittedName>
        <fullName evidence="1">Uncharacterized protein</fullName>
    </submittedName>
</protein>
<name>A0ABS4XXL2_9ACTN</name>
<dbReference type="EMBL" id="JAGIOH010000001">
    <property type="protein sequence ID" value="MBP2401258.1"/>
    <property type="molecule type" value="Genomic_DNA"/>
</dbReference>
<reference evidence="1 2" key="1">
    <citation type="submission" date="2021-03" db="EMBL/GenBank/DDBJ databases">
        <title>Sequencing the genomes of 1000 actinobacteria strains.</title>
        <authorList>
            <person name="Klenk H.-P."/>
        </authorList>
    </citation>
    <scope>NUCLEOTIDE SEQUENCE [LARGE SCALE GENOMIC DNA]</scope>
    <source>
        <strain evidence="1 2">DSM 41480</strain>
    </source>
</reference>
<gene>
    <name evidence="1" type="ORF">JO379_000727</name>
</gene>
<organism evidence="1 2">
    <name type="scientific">Streptomyces syringium</name>
    <dbReference type="NCBI Taxonomy" id="76729"/>
    <lineage>
        <taxon>Bacteria</taxon>
        <taxon>Bacillati</taxon>
        <taxon>Actinomycetota</taxon>
        <taxon>Actinomycetes</taxon>
        <taxon>Kitasatosporales</taxon>
        <taxon>Streptomycetaceae</taxon>
        <taxon>Streptomyces</taxon>
    </lineage>
</organism>
<sequence length="230" mass="25017">MRKPVDYRLFERTVDRSVAVAGLFDAAASALDEIASGRRELYAVRHPLGFLCLPVERDGDRGVCLHVFGTNVPGTTTGPDPAPTAPPVHSHSWELTSCVLYGSVGNLRVRVREDPEVPTHRVFEVRSDPAGVDDIRPTSRLVSCEPGPEQTLVGGEIYTLPAGEFHTSVIPRGSTAATLLLGRSRPGRFDLSLGPVHGRGHRVVRQTCDAAQTARTARTVLRRIDAPHHR</sequence>
<proteinExistence type="predicted"/>
<evidence type="ECO:0000313" key="1">
    <source>
        <dbReference type="EMBL" id="MBP2401258.1"/>
    </source>
</evidence>
<keyword evidence="2" id="KW-1185">Reference proteome</keyword>
<comment type="caution">
    <text evidence="1">The sequence shown here is derived from an EMBL/GenBank/DDBJ whole genome shotgun (WGS) entry which is preliminary data.</text>
</comment>
<dbReference type="Proteomes" id="UP001519291">
    <property type="component" value="Unassembled WGS sequence"/>
</dbReference>